<evidence type="ECO:0000313" key="3">
    <source>
        <dbReference type="Proteomes" id="UP000249464"/>
    </source>
</evidence>
<gene>
    <name evidence="1" type="primary">BQ5605_C018g08572</name>
    <name evidence="2" type="synonym">BQ5605_C126g13337</name>
    <name evidence="1" type="ORF">BQ5605_C018G08572</name>
    <name evidence="2" type="ORF">BQ5605_C126G13337</name>
</gene>
<dbReference type="EMBL" id="FQNC01000020">
    <property type="protein sequence ID" value="SGY25035.1"/>
    <property type="molecule type" value="Genomic_DNA"/>
</dbReference>
<name>A0A2X0MI77_9BASI</name>
<keyword evidence="3" id="KW-1185">Reference proteome</keyword>
<dbReference type="AlphaFoldDB" id="A0A2X0MI77"/>
<proteinExistence type="predicted"/>
<protein>
    <submittedName>
        <fullName evidence="1">BQ5605_C018g08572 protein</fullName>
    </submittedName>
    <submittedName>
        <fullName evidence="2">BQ5605_C126g13337 protein</fullName>
    </submittedName>
</protein>
<accession>A0A2X0MI77</accession>
<evidence type="ECO:0000313" key="2">
    <source>
        <dbReference type="EMBL" id="SGY27635.1"/>
    </source>
</evidence>
<dbReference type="EMBL" id="FQNC01000026">
    <property type="protein sequence ID" value="SGY27635.1"/>
    <property type="molecule type" value="Genomic_DNA"/>
</dbReference>
<organism evidence="1 3">
    <name type="scientific">Microbotryum silenes-dioicae</name>
    <dbReference type="NCBI Taxonomy" id="796604"/>
    <lineage>
        <taxon>Eukaryota</taxon>
        <taxon>Fungi</taxon>
        <taxon>Dikarya</taxon>
        <taxon>Basidiomycota</taxon>
        <taxon>Pucciniomycotina</taxon>
        <taxon>Microbotryomycetes</taxon>
        <taxon>Microbotryales</taxon>
        <taxon>Microbotryaceae</taxon>
        <taxon>Microbotryum</taxon>
    </lineage>
</organism>
<reference evidence="1 3" key="1">
    <citation type="submission" date="2016-11" db="EMBL/GenBank/DDBJ databases">
        <authorList>
            <person name="Jaros S."/>
            <person name="Januszkiewicz K."/>
            <person name="Wedrychowicz H."/>
        </authorList>
    </citation>
    <scope>NUCLEOTIDE SEQUENCE [LARGE SCALE GENOMIC DNA]</scope>
</reference>
<sequence>MSPQKRIVAFSFKMFLTRLLPSSQLLPKTDISFAPRSSSPLDTSNSCRSLHWTTFRTNRSSSIFYIALSTLLAHGRHLYKTTHRPFLQSVRTRPPEVRTWLSKVRAHPAPLRLRL</sequence>
<dbReference type="Proteomes" id="UP000249464">
    <property type="component" value="Unassembled WGS sequence"/>
</dbReference>
<evidence type="ECO:0000313" key="1">
    <source>
        <dbReference type="EMBL" id="SGY25035.1"/>
    </source>
</evidence>